<comment type="caution">
    <text evidence="2">The sequence shown here is derived from an EMBL/GenBank/DDBJ whole genome shotgun (WGS) entry which is preliminary data.</text>
</comment>
<dbReference type="EMBL" id="LLGC01000006">
    <property type="protein sequence ID" value="KQE12912.1"/>
    <property type="molecule type" value="Genomic_DNA"/>
</dbReference>
<dbReference type="InterPro" id="IPR041685">
    <property type="entry name" value="AAA_GajA/Old/RecF-like"/>
</dbReference>
<organism evidence="2 3">
    <name type="scientific">Acinetobacter baumannii</name>
    <dbReference type="NCBI Taxonomy" id="470"/>
    <lineage>
        <taxon>Bacteria</taxon>
        <taxon>Pseudomonadati</taxon>
        <taxon>Pseudomonadota</taxon>
        <taxon>Gammaproteobacteria</taxon>
        <taxon>Moraxellales</taxon>
        <taxon>Moraxellaceae</taxon>
        <taxon>Acinetobacter</taxon>
        <taxon>Acinetobacter calcoaceticus/baumannii complex</taxon>
    </lineage>
</organism>
<feature type="domain" description="Endonuclease GajA/Old nuclease/RecF-like AAA" evidence="1">
    <location>
        <begin position="1"/>
        <end position="384"/>
    </location>
</feature>
<protein>
    <recommendedName>
        <fullName evidence="1">Endonuclease GajA/Old nuclease/RecF-like AAA domain-containing protein</fullName>
    </recommendedName>
</protein>
<dbReference type="SUPFAM" id="SSF52540">
    <property type="entry name" value="P-loop containing nucleoside triphosphate hydrolases"/>
    <property type="match status" value="1"/>
</dbReference>
<gene>
    <name evidence="2" type="ORF">APD33_01560</name>
</gene>
<evidence type="ECO:0000313" key="3">
    <source>
        <dbReference type="Proteomes" id="UP000051449"/>
    </source>
</evidence>
<proteinExistence type="predicted"/>
<dbReference type="PANTHER" id="PTHR43581:SF2">
    <property type="entry name" value="EXCINUCLEASE ATPASE SUBUNIT"/>
    <property type="match status" value="1"/>
</dbReference>
<dbReference type="AlphaFoldDB" id="A0AAP1FF80"/>
<reference evidence="2 3" key="1">
    <citation type="submission" date="2015-10" db="EMBL/GenBank/DDBJ databases">
        <title>The utility of whole genome sequencing in characterizing Acinetobacter epidemiology and analyzing hospital outbreaks.</title>
        <authorList>
            <person name="Ozer E.A."/>
            <person name="Fitzpatrick M.A."/>
            <person name="Hauser A.R."/>
        </authorList>
    </citation>
    <scope>NUCLEOTIDE SEQUENCE [LARGE SCALE GENOMIC DNA]</scope>
    <source>
        <strain evidence="2 3">ABBL072</strain>
    </source>
</reference>
<dbReference type="Pfam" id="PF13175">
    <property type="entry name" value="AAA_15"/>
    <property type="match status" value="1"/>
</dbReference>
<dbReference type="InterPro" id="IPR051396">
    <property type="entry name" value="Bact_Antivir_Def_Nuclease"/>
</dbReference>
<dbReference type="KEGG" id="abk:LX00_03355"/>
<dbReference type="PANTHER" id="PTHR43581">
    <property type="entry name" value="ATP/GTP PHOSPHATASE"/>
    <property type="match status" value="1"/>
</dbReference>
<sequence length="408" mass="47392">MKIESFAVTGLHGTRGPIYLEFHKDLNILSGRNGAGKTTILKMMWYFISGNLEKALIEVPFKSATLKTDLYTISVTVNDGQDKPYEVDFKFNDSLPIKPSSLYDIGFEKMNPRVKHVITKYLGSSYFFPTFRIIEGGFTIEKYDIKHELLQSFLKNKNNSDSDSIDLLNNFKALSSKLSQNDHGFITSVSASNINEILISKYAEIMSLIQPYQNERRKLTEEIIENVSLKDGKVIIEKGLEIDKVASFQNKMSDIEEQINFFRKPLKRFHDSMKFFLHNYEFHFSKNVQFTDDRLNDERRDPTNFEKFLGIDLRQKFQDLNVLSSGEKQILTLISYNSFFDNTIFFIDEPEISLHADWQRILFRILMKQNPTNQFIISTHSPFIYSKYPDKELCIDPKSDRGNEDGSL</sequence>
<dbReference type="RefSeq" id="WP_000687861.1">
    <property type="nucleotide sequence ID" value="NZ_CM125926.1"/>
</dbReference>
<evidence type="ECO:0000259" key="1">
    <source>
        <dbReference type="Pfam" id="PF13175"/>
    </source>
</evidence>
<dbReference type="InterPro" id="IPR027417">
    <property type="entry name" value="P-loop_NTPase"/>
</dbReference>
<dbReference type="Proteomes" id="UP000051449">
    <property type="component" value="Unassembled WGS sequence"/>
</dbReference>
<accession>A0AAP1FF80</accession>
<dbReference type="Gene3D" id="3.40.50.300">
    <property type="entry name" value="P-loop containing nucleotide triphosphate hydrolases"/>
    <property type="match status" value="1"/>
</dbReference>
<name>A0AAP1FF80_ACIBA</name>
<evidence type="ECO:0000313" key="2">
    <source>
        <dbReference type="EMBL" id="KQE12912.1"/>
    </source>
</evidence>